<feature type="compositionally biased region" description="Basic and acidic residues" evidence="1">
    <location>
        <begin position="77"/>
        <end position="93"/>
    </location>
</feature>
<feature type="compositionally biased region" description="Basic and acidic residues" evidence="1">
    <location>
        <begin position="687"/>
        <end position="705"/>
    </location>
</feature>
<feature type="region of interest" description="Disordered" evidence="1">
    <location>
        <begin position="1370"/>
        <end position="1434"/>
    </location>
</feature>
<feature type="region of interest" description="Disordered" evidence="1">
    <location>
        <begin position="780"/>
        <end position="809"/>
    </location>
</feature>
<feature type="region of interest" description="Disordered" evidence="1">
    <location>
        <begin position="895"/>
        <end position="916"/>
    </location>
</feature>
<sequence length="1470" mass="158831">MSPGTASRSLDKSLPATNGTVATTEESGFTKNKSSDEVSRKDPPEALTAPKKPDTIEQYKVEFRIKSEAETVSPSTEEIHDEKSSEKSVHESRTVVATNGGKQGQSEVQGDQSDAIQPNDESQQCSTEKVSAVNRQDNAENIASTIAASPESSAAPPTRRYRTRSTSSAVSSISGEGDGAEGHTYFDNDGKTPLIANRRSKRSSSISSMRSQGPVRKRHKGRTLFGGLGPPNDSTIEASIFQDGLLNTDSEDILITFPRSRSNTVDSFPAAMDSSLFTTELPTESLILPEIRTHSLPESIDTKPRSDTIDFLSKCDSLFSPRGRSDTIDFLTVAVGSDLVADNHDDEFASPLSPIKIPENSTSVIERGATADSNEIQHSEGANVERRGVAFGKTPKKNNLSVETISNHDPIKKRYRTRSLSYASSDPSGGAACPLETKHVDNVDEDDIATTSDDSFTRMRSNTLESFQNALLGRSRSDTMDFLTAAVAGDMGHDLDAALAAATADGASFAMHPISAPSGASVSHASNLFHPSTRSRSNTLDSIASSINSSKLDFLVSVAVEEGGVLGLVTDERLRDRTESTGDESLDHPQRRPRSNTLEIYSSMAAGRGRSDTVDFLLGTNDDPVGNIDDVIILPDDPNSSGCVLDHLKALCDEPVISTKTTGILRRSRLSSGAADVGSSTVTSPRAKFEDESTRRTRANSEHTSKTKSSNSLGSSSQRLIKEALQHFEDDRRNRTDSWGGMSDLSVTGMDPSTIAATHDALKSTGIIDDLMAAAADLGDDLSDEPEDQIQKNRTNSGGTNSLSGKGRPRLDSLASLSLASLSDASISVSGRKEQYASELVQKQGAASKTLASTPGSQSIVVDYDAIASAVNAANAVTEGLDLNSMLASPSQSKMAKPQVLGKPALSTSKPVTSAGGRTIAPKMTKVIPATKLTTPNVKMPMPRLAIRSAATPATAMKSSFTTPKSLSATPSSYIPLAAQNTTVKQAFTPKHILQGKPPAGTTDPKPKPPVPSSIDIPIPKCTKTEAELEAIRQRARAAAGYVPPIPGAMPYKVGSVPYKVPPRKPATPYHPVAPQSYSTVPLKKRPNGPPTPFTPSATLPPSGYVTQPSQSRASTLQSQQKWDDMFEYLVKFIEETRAEETKGMTDEEKSAWVWDGNVPTNYKTKCGKALGRWINNQRSAKTKGTLKDDREVRLVSTGLKWSVLTTNSWNEMLRELEIYAEQKRQGGKTWDGNVPTNYKITVERTCSGRKMEEEKNLGRWVNRQRSLYQSGKLKKQRQIDLEKVGLKWSVLLTASWGTMFECLCNYAKERRAENNGIWDGNVPTNCRIESKPPVNLGRWVNRQRCAYAKGRLKEEFVTKLERTGLKWSMHDQKKTEQESDDEDDFEGEEFIPKDEYQRKVAPEQVPSTNPSKGNGAAAPLLKNATAGAPSPKTAYFTTQAGVKENSIVSSLPRVVTKETGASAKTQAEV</sequence>
<feature type="compositionally biased region" description="Basic and acidic residues" evidence="1">
    <location>
        <begin position="33"/>
        <end position="44"/>
    </location>
</feature>
<organism evidence="3 4">
    <name type="scientific">Cyclotella cryptica</name>
    <dbReference type="NCBI Taxonomy" id="29204"/>
    <lineage>
        <taxon>Eukaryota</taxon>
        <taxon>Sar</taxon>
        <taxon>Stramenopiles</taxon>
        <taxon>Ochrophyta</taxon>
        <taxon>Bacillariophyta</taxon>
        <taxon>Coscinodiscophyceae</taxon>
        <taxon>Thalassiosirophycidae</taxon>
        <taxon>Stephanodiscales</taxon>
        <taxon>Stephanodiscaceae</taxon>
        <taxon>Cyclotella</taxon>
    </lineage>
</organism>
<feature type="region of interest" description="Disordered" evidence="1">
    <location>
        <begin position="995"/>
        <end position="1018"/>
    </location>
</feature>
<dbReference type="Pfam" id="PF03457">
    <property type="entry name" value="HA"/>
    <property type="match status" value="3"/>
</dbReference>
<keyword evidence="4" id="KW-1185">Reference proteome</keyword>
<dbReference type="PANTHER" id="PTHR33418:SF1">
    <property type="entry name" value="HELICASE-ASSOCIATED DOMAIN-CONTAINING PROTEIN"/>
    <property type="match status" value="1"/>
</dbReference>
<feature type="compositionally biased region" description="Polar residues" evidence="1">
    <location>
        <begin position="15"/>
        <end position="32"/>
    </location>
</feature>
<feature type="compositionally biased region" description="Basic and acidic residues" evidence="1">
    <location>
        <begin position="1391"/>
        <end position="1402"/>
    </location>
</feature>
<feature type="region of interest" description="Disordered" evidence="1">
    <location>
        <begin position="669"/>
        <end position="717"/>
    </location>
</feature>
<comment type="caution">
    <text evidence="3">The sequence shown here is derived from an EMBL/GenBank/DDBJ whole genome shotgun (WGS) entry which is preliminary data.</text>
</comment>
<feature type="region of interest" description="Disordered" evidence="1">
    <location>
        <begin position="576"/>
        <end position="596"/>
    </location>
</feature>
<feature type="compositionally biased region" description="Polar residues" evidence="1">
    <location>
        <begin position="104"/>
        <end position="141"/>
    </location>
</feature>
<proteinExistence type="predicted"/>
<dbReference type="EMBL" id="JABMIG020000347">
    <property type="protein sequence ID" value="KAL3780530.1"/>
    <property type="molecule type" value="Genomic_DNA"/>
</dbReference>
<feature type="compositionally biased region" description="Basic and acidic residues" evidence="1">
    <location>
        <begin position="576"/>
        <end position="590"/>
    </location>
</feature>
<dbReference type="Gene3D" id="6.10.140.530">
    <property type="match status" value="3"/>
</dbReference>
<evidence type="ECO:0000256" key="1">
    <source>
        <dbReference type="SAM" id="MobiDB-lite"/>
    </source>
</evidence>
<evidence type="ECO:0000259" key="2">
    <source>
        <dbReference type="Pfam" id="PF03457"/>
    </source>
</evidence>
<evidence type="ECO:0000313" key="4">
    <source>
        <dbReference type="Proteomes" id="UP001516023"/>
    </source>
</evidence>
<feature type="compositionally biased region" description="Polar residues" evidence="1">
    <location>
        <begin position="1095"/>
        <end position="1118"/>
    </location>
</feature>
<feature type="compositionally biased region" description="Acidic residues" evidence="1">
    <location>
        <begin position="1379"/>
        <end position="1390"/>
    </location>
</feature>
<dbReference type="Proteomes" id="UP001516023">
    <property type="component" value="Unassembled WGS sequence"/>
</dbReference>
<feature type="compositionally biased region" description="Basic and acidic residues" evidence="1">
    <location>
        <begin position="51"/>
        <end position="69"/>
    </location>
</feature>
<feature type="domain" description="Helicase-associated" evidence="2">
    <location>
        <begin position="1295"/>
        <end position="1365"/>
    </location>
</feature>
<evidence type="ECO:0000313" key="3">
    <source>
        <dbReference type="EMBL" id="KAL3780530.1"/>
    </source>
</evidence>
<dbReference type="InterPro" id="IPR005114">
    <property type="entry name" value="Helicase_assoc"/>
</dbReference>
<feature type="region of interest" description="Disordered" evidence="1">
    <location>
        <begin position="1"/>
        <end position="231"/>
    </location>
</feature>
<reference evidence="3 4" key="1">
    <citation type="journal article" date="2020" name="G3 (Bethesda)">
        <title>Improved Reference Genome for Cyclotella cryptica CCMP332, a Model for Cell Wall Morphogenesis, Salinity Adaptation, and Lipid Production in Diatoms (Bacillariophyta).</title>
        <authorList>
            <person name="Roberts W.R."/>
            <person name="Downey K.M."/>
            <person name="Ruck E.C."/>
            <person name="Traller J.C."/>
            <person name="Alverson A.J."/>
        </authorList>
    </citation>
    <scope>NUCLEOTIDE SEQUENCE [LARGE SCALE GENOMIC DNA]</scope>
    <source>
        <strain evidence="3 4">CCMP332</strain>
    </source>
</reference>
<feature type="compositionally biased region" description="Low complexity" evidence="1">
    <location>
        <begin position="707"/>
        <end position="717"/>
    </location>
</feature>
<feature type="domain" description="Helicase-associated" evidence="2">
    <location>
        <begin position="1208"/>
        <end position="1286"/>
    </location>
</feature>
<feature type="compositionally biased region" description="Polar residues" evidence="1">
    <location>
        <begin position="792"/>
        <end position="804"/>
    </location>
</feature>
<gene>
    <name evidence="3" type="ORF">HJC23_004517</name>
</gene>
<feature type="compositionally biased region" description="Low complexity" evidence="1">
    <location>
        <begin position="142"/>
        <end position="174"/>
    </location>
</feature>
<feature type="compositionally biased region" description="Basic and acidic residues" evidence="1">
    <location>
        <begin position="180"/>
        <end position="190"/>
    </location>
</feature>
<feature type="domain" description="Helicase-associated" evidence="2">
    <location>
        <begin position="1120"/>
        <end position="1199"/>
    </location>
</feature>
<protein>
    <recommendedName>
        <fullName evidence="2">Helicase-associated domain-containing protein</fullName>
    </recommendedName>
</protein>
<accession>A0ABD3NXA4</accession>
<feature type="region of interest" description="Disordered" evidence="1">
    <location>
        <begin position="419"/>
        <end position="439"/>
    </location>
</feature>
<dbReference type="PANTHER" id="PTHR33418">
    <property type="entry name" value="HELICASE-ASSOCIATED"/>
    <property type="match status" value="1"/>
</dbReference>
<name>A0ABD3NXA4_9STRA</name>
<feature type="region of interest" description="Disordered" evidence="1">
    <location>
        <begin position="1084"/>
        <end position="1118"/>
    </location>
</feature>